<dbReference type="Proteomes" id="UP001055879">
    <property type="component" value="Linkage Group LG01"/>
</dbReference>
<dbReference type="EMBL" id="CM042047">
    <property type="protein sequence ID" value="KAI3770735.1"/>
    <property type="molecule type" value="Genomic_DNA"/>
</dbReference>
<reference evidence="2" key="1">
    <citation type="journal article" date="2022" name="Mol. Ecol. Resour.">
        <title>The genomes of chicory, endive, great burdock and yacon provide insights into Asteraceae palaeo-polyploidization history and plant inulin production.</title>
        <authorList>
            <person name="Fan W."/>
            <person name="Wang S."/>
            <person name="Wang H."/>
            <person name="Wang A."/>
            <person name="Jiang F."/>
            <person name="Liu H."/>
            <person name="Zhao H."/>
            <person name="Xu D."/>
            <person name="Zhang Y."/>
        </authorList>
    </citation>
    <scope>NUCLEOTIDE SEQUENCE [LARGE SCALE GENOMIC DNA]</scope>
    <source>
        <strain evidence="2">cv. Niubang</strain>
    </source>
</reference>
<sequence length="104" mass="11521">MSSSKPQTLQQSISLVSNGISTKVDNSEFQGLKAIVTQLQKDVVDNTHALYDLKVEAGKQTQQLTNILQLLRTPPLPFFTEDDRLALDMVAEFGTMAIVRSSRI</sequence>
<reference evidence="1 2" key="2">
    <citation type="journal article" date="2022" name="Mol. Ecol. Resour.">
        <title>The genomes of chicory, endive, great burdock and yacon provide insights into Asteraceae paleo-polyploidization history and plant inulin production.</title>
        <authorList>
            <person name="Fan W."/>
            <person name="Wang S."/>
            <person name="Wang H."/>
            <person name="Wang A."/>
            <person name="Jiang F."/>
            <person name="Liu H."/>
            <person name="Zhao H."/>
            <person name="Xu D."/>
            <person name="Zhang Y."/>
        </authorList>
    </citation>
    <scope>NUCLEOTIDE SEQUENCE [LARGE SCALE GENOMIC DNA]</scope>
    <source>
        <strain evidence="2">cv. Niubang</strain>
    </source>
</reference>
<name>A0ACB9FIP0_ARCLA</name>
<comment type="caution">
    <text evidence="1">The sequence shown here is derived from an EMBL/GenBank/DDBJ whole genome shotgun (WGS) entry which is preliminary data.</text>
</comment>
<keyword evidence="2" id="KW-1185">Reference proteome</keyword>
<evidence type="ECO:0000313" key="1">
    <source>
        <dbReference type="EMBL" id="KAI3770735.1"/>
    </source>
</evidence>
<accession>A0ACB9FIP0</accession>
<organism evidence="1 2">
    <name type="scientific">Arctium lappa</name>
    <name type="common">Greater burdock</name>
    <name type="synonym">Lappa major</name>
    <dbReference type="NCBI Taxonomy" id="4217"/>
    <lineage>
        <taxon>Eukaryota</taxon>
        <taxon>Viridiplantae</taxon>
        <taxon>Streptophyta</taxon>
        <taxon>Embryophyta</taxon>
        <taxon>Tracheophyta</taxon>
        <taxon>Spermatophyta</taxon>
        <taxon>Magnoliopsida</taxon>
        <taxon>eudicotyledons</taxon>
        <taxon>Gunneridae</taxon>
        <taxon>Pentapetalae</taxon>
        <taxon>asterids</taxon>
        <taxon>campanulids</taxon>
        <taxon>Asterales</taxon>
        <taxon>Asteraceae</taxon>
        <taxon>Carduoideae</taxon>
        <taxon>Cardueae</taxon>
        <taxon>Arctiinae</taxon>
        <taxon>Arctium</taxon>
    </lineage>
</organism>
<proteinExistence type="predicted"/>
<gene>
    <name evidence="1" type="ORF">L6452_01878</name>
</gene>
<protein>
    <submittedName>
        <fullName evidence="1">Uncharacterized protein</fullName>
    </submittedName>
</protein>
<evidence type="ECO:0000313" key="2">
    <source>
        <dbReference type="Proteomes" id="UP001055879"/>
    </source>
</evidence>